<dbReference type="AlphaFoldDB" id="A0A9N7RCH1"/>
<dbReference type="InterPro" id="IPR039926">
    <property type="entry name" value="Egg_app_1"/>
</dbReference>
<dbReference type="OrthoDB" id="1650029at2759"/>
<keyword evidence="3" id="KW-1185">Reference proteome</keyword>
<protein>
    <submittedName>
        <fullName evidence="2">Uncharacterized protein</fullName>
    </submittedName>
</protein>
<evidence type="ECO:0000256" key="1">
    <source>
        <dbReference type="SAM" id="Phobius"/>
    </source>
</evidence>
<accession>A0A9N7RCH1</accession>
<evidence type="ECO:0000313" key="3">
    <source>
        <dbReference type="Proteomes" id="UP001153555"/>
    </source>
</evidence>
<name>A0A9N7RCH1_STRHE</name>
<reference evidence="2" key="1">
    <citation type="submission" date="2019-12" db="EMBL/GenBank/DDBJ databases">
        <authorList>
            <person name="Scholes J."/>
        </authorList>
    </citation>
    <scope>NUCLEOTIDE SEQUENCE</scope>
</reference>
<comment type="caution">
    <text evidence="2">The sequence shown here is derived from an EMBL/GenBank/DDBJ whole genome shotgun (WGS) entry which is preliminary data.</text>
</comment>
<dbReference type="Proteomes" id="UP001153555">
    <property type="component" value="Unassembled WGS sequence"/>
</dbReference>
<dbReference type="PANTHER" id="PTHR33333">
    <property type="entry name" value="ERYTHROCYTE MEMBRANE PROTEIN 1-LIKE"/>
    <property type="match status" value="1"/>
</dbReference>
<sequence length="90" mass="10148">MLTAKNTGGEAMAWFDEVFPPETRVEKICQWIQVAKPYLIAAVVLWLVFRLFSGGGGGKTMKAPGRNYRMRRSTFESNPKGYFSDLRGGR</sequence>
<keyword evidence="1" id="KW-1133">Transmembrane helix</keyword>
<dbReference type="PANTHER" id="PTHR33333:SF46">
    <property type="entry name" value="LOW QUALITY PROTEIN: GLYCINE-RICH PROTEIN DOT1"/>
    <property type="match status" value="1"/>
</dbReference>
<feature type="transmembrane region" description="Helical" evidence="1">
    <location>
        <begin position="31"/>
        <end position="52"/>
    </location>
</feature>
<keyword evidence="1" id="KW-0812">Transmembrane</keyword>
<evidence type="ECO:0000313" key="2">
    <source>
        <dbReference type="EMBL" id="CAA0825562.1"/>
    </source>
</evidence>
<gene>
    <name evidence="2" type="ORF">SHERM_22337</name>
</gene>
<dbReference type="EMBL" id="CACSLK010026072">
    <property type="protein sequence ID" value="CAA0825562.1"/>
    <property type="molecule type" value="Genomic_DNA"/>
</dbReference>
<organism evidence="2 3">
    <name type="scientific">Striga hermonthica</name>
    <name type="common">Purple witchweed</name>
    <name type="synonym">Buchnera hermonthica</name>
    <dbReference type="NCBI Taxonomy" id="68872"/>
    <lineage>
        <taxon>Eukaryota</taxon>
        <taxon>Viridiplantae</taxon>
        <taxon>Streptophyta</taxon>
        <taxon>Embryophyta</taxon>
        <taxon>Tracheophyta</taxon>
        <taxon>Spermatophyta</taxon>
        <taxon>Magnoliopsida</taxon>
        <taxon>eudicotyledons</taxon>
        <taxon>Gunneridae</taxon>
        <taxon>Pentapetalae</taxon>
        <taxon>asterids</taxon>
        <taxon>lamiids</taxon>
        <taxon>Lamiales</taxon>
        <taxon>Orobanchaceae</taxon>
        <taxon>Buchnereae</taxon>
        <taxon>Striga</taxon>
    </lineage>
</organism>
<proteinExistence type="predicted"/>
<keyword evidence="1" id="KW-0472">Membrane</keyword>